<evidence type="ECO:0000256" key="1">
    <source>
        <dbReference type="ARBA" id="ARBA00022737"/>
    </source>
</evidence>
<proteinExistence type="predicted"/>
<dbReference type="OrthoDB" id="10258888at2759"/>
<evidence type="ECO:0000256" key="2">
    <source>
        <dbReference type="ARBA" id="ARBA00023043"/>
    </source>
</evidence>
<dbReference type="InterPro" id="IPR002110">
    <property type="entry name" value="Ankyrin_rpt"/>
</dbReference>
<feature type="region of interest" description="Disordered" evidence="4">
    <location>
        <begin position="309"/>
        <end position="417"/>
    </location>
</feature>
<dbReference type="Gene3D" id="1.25.40.20">
    <property type="entry name" value="Ankyrin repeat-containing domain"/>
    <property type="match status" value="1"/>
</dbReference>
<dbReference type="Proteomes" id="UP000242188">
    <property type="component" value="Unassembled WGS sequence"/>
</dbReference>
<gene>
    <name evidence="5" type="ORF">KP79_PYT17234</name>
</gene>
<evidence type="ECO:0000256" key="4">
    <source>
        <dbReference type="SAM" id="MobiDB-lite"/>
    </source>
</evidence>
<keyword evidence="1" id="KW-0677">Repeat</keyword>
<feature type="compositionally biased region" description="Basic and acidic residues" evidence="4">
    <location>
        <begin position="389"/>
        <end position="399"/>
    </location>
</feature>
<comment type="caution">
    <text evidence="5">The sequence shown here is derived from an EMBL/GenBank/DDBJ whole genome shotgun (WGS) entry which is preliminary data.</text>
</comment>
<feature type="repeat" description="ANK" evidence="3">
    <location>
        <begin position="143"/>
        <end position="175"/>
    </location>
</feature>
<keyword evidence="6" id="KW-1185">Reference proteome</keyword>
<dbReference type="InterPro" id="IPR036770">
    <property type="entry name" value="Ankyrin_rpt-contain_sf"/>
</dbReference>
<feature type="region of interest" description="Disordered" evidence="4">
    <location>
        <begin position="497"/>
        <end position="563"/>
    </location>
</feature>
<evidence type="ECO:0000313" key="6">
    <source>
        <dbReference type="Proteomes" id="UP000242188"/>
    </source>
</evidence>
<protein>
    <submittedName>
        <fullName evidence="5">Ankyrin repeat domain-containing protein 55</fullName>
    </submittedName>
</protein>
<feature type="compositionally biased region" description="Polar residues" evidence="4">
    <location>
        <begin position="400"/>
        <end position="417"/>
    </location>
</feature>
<reference evidence="5 6" key="1">
    <citation type="journal article" date="2017" name="Nat. Ecol. Evol.">
        <title>Scallop genome provides insights into evolution of bilaterian karyotype and development.</title>
        <authorList>
            <person name="Wang S."/>
            <person name="Zhang J."/>
            <person name="Jiao W."/>
            <person name="Li J."/>
            <person name="Xun X."/>
            <person name="Sun Y."/>
            <person name="Guo X."/>
            <person name="Huan P."/>
            <person name="Dong B."/>
            <person name="Zhang L."/>
            <person name="Hu X."/>
            <person name="Sun X."/>
            <person name="Wang J."/>
            <person name="Zhao C."/>
            <person name="Wang Y."/>
            <person name="Wang D."/>
            <person name="Huang X."/>
            <person name="Wang R."/>
            <person name="Lv J."/>
            <person name="Li Y."/>
            <person name="Zhang Z."/>
            <person name="Liu B."/>
            <person name="Lu W."/>
            <person name="Hui Y."/>
            <person name="Liang J."/>
            <person name="Zhou Z."/>
            <person name="Hou R."/>
            <person name="Li X."/>
            <person name="Liu Y."/>
            <person name="Li H."/>
            <person name="Ning X."/>
            <person name="Lin Y."/>
            <person name="Zhao L."/>
            <person name="Xing Q."/>
            <person name="Dou J."/>
            <person name="Li Y."/>
            <person name="Mao J."/>
            <person name="Guo H."/>
            <person name="Dou H."/>
            <person name="Li T."/>
            <person name="Mu C."/>
            <person name="Jiang W."/>
            <person name="Fu Q."/>
            <person name="Fu X."/>
            <person name="Miao Y."/>
            <person name="Liu J."/>
            <person name="Yu Q."/>
            <person name="Li R."/>
            <person name="Liao H."/>
            <person name="Li X."/>
            <person name="Kong Y."/>
            <person name="Jiang Z."/>
            <person name="Chourrout D."/>
            <person name="Li R."/>
            <person name="Bao Z."/>
        </authorList>
    </citation>
    <scope>NUCLEOTIDE SEQUENCE [LARGE SCALE GENOMIC DNA]</scope>
    <source>
        <strain evidence="5 6">PY_sf001</strain>
    </source>
</reference>
<accession>A0A210PPA7</accession>
<feature type="repeat" description="ANK" evidence="3">
    <location>
        <begin position="75"/>
        <end position="107"/>
    </location>
</feature>
<sequence>MEADSDSEDLYLAHQAAANGDNTLLIQAIQKDPSVIEQEDVDGFTPLSHAVRSEQLGAVKRLIKMGADVNSRDGQGRTCLSTAAYQGWYDGVMYLLRKGARQSIADKSGRTPLHACTYDKDLRIIGALLQTLTGQEVNQPDNEKMTPLHWAAFHDRPDHVQMLIMHGGDMTCQDVDNKTALHWAAQKGSIGSCHVLIHCAKNQRFVNIPDSSGKTAVHYAAAAGNVNILEELAKLTGCELECEDPDDRTPLHWATAMGHVSCVSLLLRLKVIPSPVDIEGGTPLDYAQQSGHKECQALLEKAMGIKPNSVKESKTKPWKRTIDNNSTRKGSVRNPIWKLKDLFRPRHKKSTGTPTSDTTNTSDSIEMKTLVPDSASSRDKSGRSRVRKNSIELRTERLTNRSTQEKTLLSHSPNPNETIFNHLPIQRETTLHRGTLQKPVVRRTMTIPIPILTVSQPDEDDGSYGRPIASARSQIRSAMSLRSPMPSLIVEHAMIHREKDSSDSDNSPPKGSPPRPMVVPKIVLSTVTDLDADLSPKQRRKNRKSARKSPHPEPLHIPVPHPSYMTTQAIGVPVSPNLPPVMSPRLSPLSTTVLGHALPKHPPTRKKQEDLAPLRMPPSPVPIPMRMAAPTSPAGYRGRHADKQKRSPTPPPTIKLWPSDENIQQQPSPNLSPSPVVFDSETSEKIRQSVQRRLSGLSEKSGISRRLSGLSDASQFLTVDEHDRFGGSGSDIFSLSSGSRLSMHSGSQHSGSRSPLPSARSDARSIHLSPLNSSFGSNSSGTLLCASPVPMTTMEKKSMDRSIQSLLH</sequence>
<feature type="repeat" description="ANK" evidence="3">
    <location>
        <begin position="246"/>
        <end position="268"/>
    </location>
</feature>
<feature type="region of interest" description="Disordered" evidence="4">
    <location>
        <begin position="618"/>
        <end position="684"/>
    </location>
</feature>
<keyword evidence="2 3" id="KW-0040">ANK repeat</keyword>
<dbReference type="PROSITE" id="PS50297">
    <property type="entry name" value="ANK_REP_REGION"/>
    <property type="match status" value="3"/>
</dbReference>
<dbReference type="EMBL" id="NEDP02005569">
    <property type="protein sequence ID" value="OWF38308.1"/>
    <property type="molecule type" value="Genomic_DNA"/>
</dbReference>
<dbReference type="PANTHER" id="PTHR24198:SF165">
    <property type="entry name" value="ANKYRIN REPEAT-CONTAINING PROTEIN-RELATED"/>
    <property type="match status" value="1"/>
</dbReference>
<feature type="compositionally biased region" description="Low complexity" evidence="4">
    <location>
        <begin position="737"/>
        <end position="747"/>
    </location>
</feature>
<dbReference type="PANTHER" id="PTHR24198">
    <property type="entry name" value="ANKYRIN REPEAT AND PROTEIN KINASE DOMAIN-CONTAINING PROTEIN"/>
    <property type="match status" value="1"/>
</dbReference>
<feature type="compositionally biased region" description="Low complexity" evidence="4">
    <location>
        <begin position="664"/>
        <end position="675"/>
    </location>
</feature>
<dbReference type="STRING" id="6573.A0A210PPA7"/>
<dbReference type="AlphaFoldDB" id="A0A210PPA7"/>
<dbReference type="SUPFAM" id="SSF48403">
    <property type="entry name" value="Ankyrin repeat"/>
    <property type="match status" value="1"/>
</dbReference>
<dbReference type="SMART" id="SM00248">
    <property type="entry name" value="ANK"/>
    <property type="match status" value="8"/>
</dbReference>
<dbReference type="Pfam" id="PF12796">
    <property type="entry name" value="Ank_2"/>
    <property type="match status" value="2"/>
</dbReference>
<dbReference type="PROSITE" id="PS50088">
    <property type="entry name" value="ANK_REPEAT"/>
    <property type="match status" value="4"/>
</dbReference>
<feature type="compositionally biased region" description="Low complexity" evidence="4">
    <location>
        <begin position="351"/>
        <end position="364"/>
    </location>
</feature>
<feature type="compositionally biased region" description="Basic residues" evidence="4">
    <location>
        <begin position="537"/>
        <end position="549"/>
    </location>
</feature>
<evidence type="ECO:0000256" key="3">
    <source>
        <dbReference type="PROSITE-ProRule" id="PRU00023"/>
    </source>
</evidence>
<feature type="repeat" description="ANK" evidence="3">
    <location>
        <begin position="42"/>
        <end position="74"/>
    </location>
</feature>
<organism evidence="5 6">
    <name type="scientific">Mizuhopecten yessoensis</name>
    <name type="common">Japanese scallop</name>
    <name type="synonym">Patinopecten yessoensis</name>
    <dbReference type="NCBI Taxonomy" id="6573"/>
    <lineage>
        <taxon>Eukaryota</taxon>
        <taxon>Metazoa</taxon>
        <taxon>Spiralia</taxon>
        <taxon>Lophotrochozoa</taxon>
        <taxon>Mollusca</taxon>
        <taxon>Bivalvia</taxon>
        <taxon>Autobranchia</taxon>
        <taxon>Pteriomorphia</taxon>
        <taxon>Pectinida</taxon>
        <taxon>Pectinoidea</taxon>
        <taxon>Pectinidae</taxon>
        <taxon>Mizuhopecten</taxon>
    </lineage>
</organism>
<name>A0A210PPA7_MIZYE</name>
<dbReference type="Pfam" id="PF00023">
    <property type="entry name" value="Ank"/>
    <property type="match status" value="1"/>
</dbReference>
<feature type="region of interest" description="Disordered" evidence="4">
    <location>
        <begin position="737"/>
        <end position="763"/>
    </location>
</feature>
<evidence type="ECO:0000313" key="5">
    <source>
        <dbReference type="EMBL" id="OWF38308.1"/>
    </source>
</evidence>